<name>A0AAU9LL38_9ASTR</name>
<evidence type="ECO:0000256" key="2">
    <source>
        <dbReference type="SAM" id="MobiDB-lite"/>
    </source>
</evidence>
<gene>
    <name evidence="3" type="ORF">LVIROSA_LOCUS3337</name>
</gene>
<proteinExistence type="predicted"/>
<evidence type="ECO:0000313" key="4">
    <source>
        <dbReference type="Proteomes" id="UP001157418"/>
    </source>
</evidence>
<accession>A0AAU9LL38</accession>
<organism evidence="3 4">
    <name type="scientific">Lactuca virosa</name>
    <dbReference type="NCBI Taxonomy" id="75947"/>
    <lineage>
        <taxon>Eukaryota</taxon>
        <taxon>Viridiplantae</taxon>
        <taxon>Streptophyta</taxon>
        <taxon>Embryophyta</taxon>
        <taxon>Tracheophyta</taxon>
        <taxon>Spermatophyta</taxon>
        <taxon>Magnoliopsida</taxon>
        <taxon>eudicotyledons</taxon>
        <taxon>Gunneridae</taxon>
        <taxon>Pentapetalae</taxon>
        <taxon>asterids</taxon>
        <taxon>campanulids</taxon>
        <taxon>Asterales</taxon>
        <taxon>Asteraceae</taxon>
        <taxon>Cichorioideae</taxon>
        <taxon>Cichorieae</taxon>
        <taxon>Lactucinae</taxon>
        <taxon>Lactuca</taxon>
    </lineage>
</organism>
<keyword evidence="4" id="KW-1185">Reference proteome</keyword>
<reference evidence="3 4" key="1">
    <citation type="submission" date="2022-01" db="EMBL/GenBank/DDBJ databases">
        <authorList>
            <person name="Xiong W."/>
            <person name="Schranz E."/>
        </authorList>
    </citation>
    <scope>NUCLEOTIDE SEQUENCE [LARGE SCALE GENOMIC DNA]</scope>
</reference>
<feature type="region of interest" description="Disordered" evidence="2">
    <location>
        <begin position="61"/>
        <end position="106"/>
    </location>
</feature>
<evidence type="ECO:0000313" key="3">
    <source>
        <dbReference type="EMBL" id="CAH1415491.1"/>
    </source>
</evidence>
<comment type="caution">
    <text evidence="3">The sequence shown here is derived from an EMBL/GenBank/DDBJ whole genome shotgun (WGS) entry which is preliminary data.</text>
</comment>
<dbReference type="Proteomes" id="UP001157418">
    <property type="component" value="Unassembled WGS sequence"/>
</dbReference>
<sequence>MERLFHHIRPHKTLSKPSKNKGRRVNARSVGTVKYSPISGKMWIFLVVMTIANLGGAPVARENTRSTSIPPAQEESVSRTVSKTTERPLSQNMDSFPNSGDTEKQRDSIAPTPIELYHKLHFHPTKEWLNDETHIQYENILQMKEDECTKLVSAGISITPEMEYDIEKKAVKIVSAKHKTLLSRWEASSGPIMRKKDLHILSAAETAQSAATDEVALKSKVTALEEEVQENKDKVKQNEEKCETMLQFMILKFPDSQNILCPPDK</sequence>
<protein>
    <submittedName>
        <fullName evidence="3">Uncharacterized protein</fullName>
    </submittedName>
</protein>
<evidence type="ECO:0000256" key="1">
    <source>
        <dbReference type="SAM" id="Coils"/>
    </source>
</evidence>
<feature type="coiled-coil region" evidence="1">
    <location>
        <begin position="214"/>
        <end position="241"/>
    </location>
</feature>
<feature type="compositionally biased region" description="Polar residues" evidence="2">
    <location>
        <begin position="78"/>
        <end position="100"/>
    </location>
</feature>
<dbReference type="AlphaFoldDB" id="A0AAU9LL38"/>
<keyword evidence="1" id="KW-0175">Coiled coil</keyword>
<dbReference type="EMBL" id="CAKMRJ010000001">
    <property type="protein sequence ID" value="CAH1415491.1"/>
    <property type="molecule type" value="Genomic_DNA"/>
</dbReference>
<feature type="region of interest" description="Disordered" evidence="2">
    <location>
        <begin position="1"/>
        <end position="26"/>
    </location>
</feature>